<dbReference type="KEGG" id="ptm:GSPATT00010918001"/>
<evidence type="ECO:0000256" key="1">
    <source>
        <dbReference type="SAM" id="Phobius"/>
    </source>
</evidence>
<dbReference type="STRING" id="5888.A0CVD3"/>
<protein>
    <recommendedName>
        <fullName evidence="4">Transmembrane protein</fullName>
    </recommendedName>
</protein>
<dbReference type="GeneID" id="5027932"/>
<proteinExistence type="predicted"/>
<keyword evidence="3" id="KW-1185">Reference proteome</keyword>
<dbReference type="CDD" id="cd00064">
    <property type="entry name" value="FU"/>
    <property type="match status" value="1"/>
</dbReference>
<dbReference type="PANTHER" id="PTHR11319">
    <property type="entry name" value="G PROTEIN-COUPLED RECEPTOR-RELATED"/>
    <property type="match status" value="1"/>
</dbReference>
<evidence type="ECO:0000313" key="3">
    <source>
        <dbReference type="Proteomes" id="UP000000600"/>
    </source>
</evidence>
<dbReference type="RefSeq" id="XP_001442147.1">
    <property type="nucleotide sequence ID" value="XM_001442110.1"/>
</dbReference>
<organism evidence="2 3">
    <name type="scientific">Paramecium tetraurelia</name>
    <dbReference type="NCBI Taxonomy" id="5888"/>
    <lineage>
        <taxon>Eukaryota</taxon>
        <taxon>Sar</taxon>
        <taxon>Alveolata</taxon>
        <taxon>Ciliophora</taxon>
        <taxon>Intramacronucleata</taxon>
        <taxon>Oligohymenophorea</taxon>
        <taxon>Peniculida</taxon>
        <taxon>Parameciidae</taxon>
        <taxon>Paramecium</taxon>
    </lineage>
</organism>
<dbReference type="Proteomes" id="UP000000600">
    <property type="component" value="Unassembled WGS sequence"/>
</dbReference>
<feature type="transmembrane region" description="Helical" evidence="1">
    <location>
        <begin position="2221"/>
        <end position="2242"/>
    </location>
</feature>
<feature type="transmembrane region" description="Helical" evidence="1">
    <location>
        <begin position="2414"/>
        <end position="2439"/>
    </location>
</feature>
<dbReference type="OrthoDB" id="317300at2759"/>
<feature type="transmembrane region" description="Helical" evidence="1">
    <location>
        <begin position="2492"/>
        <end position="2508"/>
    </location>
</feature>
<accession>A0CVD3</accession>
<feature type="transmembrane region" description="Helical" evidence="1">
    <location>
        <begin position="2329"/>
        <end position="2349"/>
    </location>
</feature>
<dbReference type="HOGENOM" id="CLU_000411_0_0_1"/>
<dbReference type="OMA" id="SIMIISE"/>
<dbReference type="PANTHER" id="PTHR11319:SF35">
    <property type="entry name" value="OUTER MEMBRANE PROTEIN PMPC-RELATED"/>
    <property type="match status" value="1"/>
</dbReference>
<gene>
    <name evidence="2" type="ORF">GSPATT00010918001</name>
</gene>
<feature type="transmembrane region" description="Helical" evidence="1">
    <location>
        <begin position="2361"/>
        <end position="2380"/>
    </location>
</feature>
<keyword evidence="1" id="KW-0812">Transmembrane</keyword>
<keyword evidence="1" id="KW-0472">Membrane</keyword>
<feature type="transmembrane region" description="Helical" evidence="1">
    <location>
        <begin position="2555"/>
        <end position="2574"/>
    </location>
</feature>
<evidence type="ECO:0008006" key="4">
    <source>
        <dbReference type="Google" id="ProtNLM"/>
    </source>
</evidence>
<dbReference type="InterPro" id="IPR006212">
    <property type="entry name" value="Furin_repeat"/>
</dbReference>
<feature type="transmembrane region" description="Helical" evidence="1">
    <location>
        <begin position="2263"/>
        <end position="2286"/>
    </location>
</feature>
<feature type="transmembrane region" description="Helical" evidence="1">
    <location>
        <begin position="2529"/>
        <end position="2549"/>
    </location>
</feature>
<dbReference type="EMBL" id="CT868196">
    <property type="protein sequence ID" value="CAK74750.1"/>
    <property type="molecule type" value="Genomic_DNA"/>
</dbReference>
<dbReference type="InParanoid" id="A0CVD3"/>
<evidence type="ECO:0000313" key="2">
    <source>
        <dbReference type="EMBL" id="CAK74750.1"/>
    </source>
</evidence>
<keyword evidence="1" id="KW-1133">Transmembrane helix</keyword>
<name>A0CVD3_PARTE</name>
<feature type="transmembrane region" description="Helical" evidence="1">
    <location>
        <begin position="2466"/>
        <end position="2486"/>
    </location>
</feature>
<sequence>MAFGDIRVVQDQTRQPYIFKWTSTNQASGVLSLYCPLGINKYLYEQSNEDYYYFLQGGYFGDKQELNYIIYMEILFEQRLVVFHVQVNTEGKWVECTFQFQPLEIEGIRISTIIYYQDSGQVMVEQFWGNTNRKSFTFPNTIKPNFVVTQISGGIYSDINPMTGTKILLKQFPGKMNAAIIQMSELKYLWSGYPSLQGSNAVLLQEQSTEFQERVSNSFYSISTQTQKDYRVSFWAKAQALYDSNFDQIIHILRVVANRFTQDFMATGSNSFILDYVYDKESHKWIFRICFYSQIIPILVRSIPDNSLVLITKEILIDNYSYINTWHFIYIDYSINTITFYFENPEFNYKITQQYENVYQYQLIYYRLFFGGTFIETNSLTRSFALISFQDHTRSIIKCHMSCQTCFGPFSNNCLSCPPNSNRVYEPRESTCSCQLWYKEFNNHICKLFSNDSIKIKLEENFQKDDFRKHCNFGDFEYNENCYKCPSASQNNQIICSACLMRPTDWIYNNPACYDIYYQYENNPNYQYVQMMTDQKLANQYYIFENQELQPCQGCKLCQDKLDVTCQLSSYLHLDKETYIQCLEGYYFSNGKCLKNKQNLDIINTSCKNNCLKCSNRQCYLCSNNNNFFLNYMGQCQFCAISNCKYCFQYNSYNRIENSILRDGFQKRILSDDFEVGCAQCLKGYVYSFRLKQCLPQYNEIDCQSYINDQNELQCYSTQFDKLITKFQQIQNCQEQLPNCEQCIYTKFSILVCIKCSQGFYINKVNGLCNKCADYQVSDCGLVDFYHEYQKLLLYGFLQHYTQTLNDLSILFNDYYNMEILECNSNYLLDKIQNQCIDQCIKCDKCAIVNGQKQCLKCTLSSGQSSFYSQKNGQCYQCPQLCKFCLQLDQDLISLYNPYFLVTDSSKTQAIKCLINYDQNLTYIDYRSGLIKPFNQVTKERLTFVAQDDKTSIRIYDFEDIILKSISKISQQIYLGTNYLYSLFSYYYSVNIYSIQLMVDNNFGVGLANISNASEVRGYQLNIAKDNYNFKIDSDFGVKFYIEDCKITNIISKQLFTINQPLLTSLILFKIYNITLRDSQVFIINSHFENSTIVVKDFLYTNSIFIESIFLLHSSDQHDSVFISNLTFINCTFKASSYFSQKTLVSIIIIQMNLIKFINCTFKDSILFQLSDSINSFSIQDLKVINCSFYNSSLLQGLQNLRLNLVLLNNLTLIESNLFLYLYSLSNYTITITHLICQGLLFNTSKFLLIENLQQFVQIDVIIQDWNLENINFMVTNEIINDNSILSFQNVNSQIKNLIIEKSILFTLLIFQNCQEVSLTNIQISQIENEVNQLDSIGKFKYQRSVIYISEFTYLKISQLQVSHWIQTSDSFLIIRCDSCVSNFIQISELLLENYSSFNVLNYINPAIFIQIDAEVKINITNWKFKSCNFWSPSPNNEMMEAALIRIKSPKSKVIFNDLTFKIANVYNSSNSIVVVDATTIFMFNTQVDDINTQNAIGQLYAICGFVIFMAEQIRIINTRMSNINSAQYGFFYNQLKQQGNLYVQNCIFNNTKLATTNFYMTQLGGIFTIDGRLSMLQLSFINITAINIYAEKKAAFLYLIPSSISNQVFMKNLNFKNLISADNLFCRLKFPSNSQNNKIVLEQIVINNNENSTLLQQLIGSQKKGQSVSNYEGLISSSFSSVLINDFIYEGYLTQPIFILNVIYSLKISNLKFVSLSIFNQFEQLINIEIQNADLVIMQNFQFEKMNLLYQLEYFLKINCTSITNPIISNSIQFINNFCPYCQNGYMAIFNNQNQSKVVMNDYIFYDNNCGVYWCFIFQNLQLKIQNSFFIKNQGQNNGILYGTQSVLLIQNSILKNNQIMNQAGAIFLNKSIIEAQNLLIVNNSANIGGAIYCENSKVNKETRRKILFLENNGFFGLNNIREHADFLNLNMFGFSIDNKREIQNDEIFDIPTYIVNHNQMRVNKTFIEVASGQKLNEFQVFDKISMQYSNYTISLQIEQYTQLGEKIIQDQGDKCSLTQYQVNSELNQTNYEIISSSSKENMTQLQFDPIWESYKLDNFSFYLDPYSNQSIFLMVLIKCEQMPQNYNFIFKIKTLPCGIGEYYNNKQCLKCDFDKGYFSVTKNSLECQRLDPTKMKSVTSYQIELLSGFWRLSYYSHYIEQCENPSSCLGGWNVNQESCFVGYIGAICNECDIYNVRGQSSYIKSLSGVCQKNEKQKEIFLITFVLMLFTFIVTYVISFLKSEMHLMYKRMKYMTIHHRILFQYQLNTSLKLLINFMQILYPILPHLKFNEDFADLAWPIGKSSKTLLFLINFVADNFEIEIPYLKMVWAMLIPIFQMSILLFFYASIQRINNNSHIQLMFIQSSFIFLVFYSIPNIMEELTIVLQRRSIANIDWIGANLAYQYQTKEHQSWIWQFIVPSMILIFLVIPILFFTFIYKKNKETKNIDISYGIYGYLCSDYKEHLYFWELVTLEMKLTLIFILFFLDNDKIILKNLISILILLGYYASINSLKPFSKSNLNKLEKSGIILCCVFISLNILISASQKYSYIEVQYLTQILMLLILLFILLYTLFKILIAFINRYQDIIDIIRIAITLRFPNFQHYCPFFKKHLQLRSETRKNVINKFKRIKSQLKLMKQNNIRIIRNPINIQDELVSNIMRSDQRNLIQQYSIQNSFMF</sequence>
<reference evidence="2 3" key="1">
    <citation type="journal article" date="2006" name="Nature">
        <title>Global trends of whole-genome duplications revealed by the ciliate Paramecium tetraurelia.</title>
        <authorList>
            <consortium name="Genoscope"/>
            <person name="Aury J.-M."/>
            <person name="Jaillon O."/>
            <person name="Duret L."/>
            <person name="Noel B."/>
            <person name="Jubin C."/>
            <person name="Porcel B.M."/>
            <person name="Segurens B."/>
            <person name="Daubin V."/>
            <person name="Anthouard V."/>
            <person name="Aiach N."/>
            <person name="Arnaiz O."/>
            <person name="Billaut A."/>
            <person name="Beisson J."/>
            <person name="Blanc I."/>
            <person name="Bouhouche K."/>
            <person name="Camara F."/>
            <person name="Duharcourt S."/>
            <person name="Guigo R."/>
            <person name="Gogendeau D."/>
            <person name="Katinka M."/>
            <person name="Keller A.-M."/>
            <person name="Kissmehl R."/>
            <person name="Klotz C."/>
            <person name="Koll F."/>
            <person name="Le Moue A."/>
            <person name="Lepere C."/>
            <person name="Malinsky S."/>
            <person name="Nowacki M."/>
            <person name="Nowak J.K."/>
            <person name="Plattner H."/>
            <person name="Poulain J."/>
            <person name="Ruiz F."/>
            <person name="Serrano V."/>
            <person name="Zagulski M."/>
            <person name="Dessen P."/>
            <person name="Betermier M."/>
            <person name="Weissenbach J."/>
            <person name="Scarpelli C."/>
            <person name="Schachter V."/>
            <person name="Sperling L."/>
            <person name="Meyer E."/>
            <person name="Cohen J."/>
            <person name="Wincker P."/>
        </authorList>
    </citation>
    <scope>NUCLEOTIDE SEQUENCE [LARGE SCALE GENOMIC DNA]</scope>
    <source>
        <strain evidence="2 3">Stock d4-2</strain>
    </source>
</reference>